<evidence type="ECO:0000256" key="1">
    <source>
        <dbReference type="SAM" id="Coils"/>
    </source>
</evidence>
<protein>
    <submittedName>
        <fullName evidence="3">Uncharacterized protein</fullName>
    </submittedName>
</protein>
<accession>A0A915P3M1</accession>
<sequence length="352" mass="41696">MSEYSEAANLLNNSITSSFLEETQEMLNNNCFQNKNLEDQQIETEEVKSDQKLIEKLEENKEYFKGLMENTDKLTISCKEIIKLKKEKDEKFQSKVEVLEKEKKCALDLYTNLEIKFEEVKNELNRENFNLKSDNDRLKKQIMEQSREEGLNSLKLSTENKKVQSENDQLKEKLKNYEFELTEYSVKHEDLKKSIDELNRQITLAKMFGEENSKLQADKDILIKRVEEAEFLMDEYSVERGQFLETIETMKELIKNKEKELDEEKEKVEELNILNKSLDKEFNKIKTEHINLNTKNAKLTAKLENQSKGLQRFRSLEEQNITLTKTNSSLKEKNTEIKNELEKLNEELKKVF</sequence>
<dbReference type="AlphaFoldDB" id="A0A915P3M1"/>
<evidence type="ECO:0000313" key="3">
    <source>
        <dbReference type="WBParaSite" id="scf7180000422240.g8607"/>
    </source>
</evidence>
<feature type="coiled-coil region" evidence="1">
    <location>
        <begin position="244"/>
        <end position="288"/>
    </location>
</feature>
<keyword evidence="2" id="KW-1185">Reference proteome</keyword>
<name>A0A915P3M1_9BILA</name>
<feature type="coiled-coil region" evidence="1">
    <location>
        <begin position="40"/>
        <end position="201"/>
    </location>
</feature>
<evidence type="ECO:0000313" key="2">
    <source>
        <dbReference type="Proteomes" id="UP000887560"/>
    </source>
</evidence>
<proteinExistence type="predicted"/>
<dbReference type="WBParaSite" id="scf7180000422240.g8607">
    <property type="protein sequence ID" value="scf7180000422240.g8607"/>
    <property type="gene ID" value="scf7180000422240.g8607"/>
</dbReference>
<dbReference type="Proteomes" id="UP000887560">
    <property type="component" value="Unplaced"/>
</dbReference>
<feature type="coiled-coil region" evidence="1">
    <location>
        <begin position="313"/>
        <end position="351"/>
    </location>
</feature>
<organism evidence="2 3">
    <name type="scientific">Meloidogyne floridensis</name>
    <dbReference type="NCBI Taxonomy" id="298350"/>
    <lineage>
        <taxon>Eukaryota</taxon>
        <taxon>Metazoa</taxon>
        <taxon>Ecdysozoa</taxon>
        <taxon>Nematoda</taxon>
        <taxon>Chromadorea</taxon>
        <taxon>Rhabditida</taxon>
        <taxon>Tylenchina</taxon>
        <taxon>Tylenchomorpha</taxon>
        <taxon>Tylenchoidea</taxon>
        <taxon>Meloidogynidae</taxon>
        <taxon>Meloidogyninae</taxon>
        <taxon>Meloidogyne</taxon>
    </lineage>
</organism>
<keyword evidence="1" id="KW-0175">Coiled coil</keyword>
<reference evidence="3" key="1">
    <citation type="submission" date="2022-11" db="UniProtKB">
        <authorList>
            <consortium name="WormBaseParasite"/>
        </authorList>
    </citation>
    <scope>IDENTIFICATION</scope>
</reference>